<sequence>MLEGQTVRQRSGLLISPEHIPQGVDMSHCGEAKALAQPISYTTHSCLAPTSCGPSPSPCPEAAMGLGGQAMKYYLGISGGTEGV</sequence>
<organism evidence="1 2">
    <name type="scientific">Portunus trituberculatus</name>
    <name type="common">Swimming crab</name>
    <name type="synonym">Neptunus trituberculatus</name>
    <dbReference type="NCBI Taxonomy" id="210409"/>
    <lineage>
        <taxon>Eukaryota</taxon>
        <taxon>Metazoa</taxon>
        <taxon>Ecdysozoa</taxon>
        <taxon>Arthropoda</taxon>
        <taxon>Crustacea</taxon>
        <taxon>Multicrustacea</taxon>
        <taxon>Malacostraca</taxon>
        <taxon>Eumalacostraca</taxon>
        <taxon>Eucarida</taxon>
        <taxon>Decapoda</taxon>
        <taxon>Pleocyemata</taxon>
        <taxon>Brachyura</taxon>
        <taxon>Eubrachyura</taxon>
        <taxon>Portunoidea</taxon>
        <taxon>Portunidae</taxon>
        <taxon>Portuninae</taxon>
        <taxon>Portunus</taxon>
    </lineage>
</organism>
<name>A0A5B7E0X3_PORTR</name>
<proteinExistence type="predicted"/>
<dbReference type="EMBL" id="VSRR010001779">
    <property type="protein sequence ID" value="MPC27631.1"/>
    <property type="molecule type" value="Genomic_DNA"/>
</dbReference>
<keyword evidence="2" id="KW-1185">Reference proteome</keyword>
<accession>A0A5B7E0X3</accession>
<evidence type="ECO:0000313" key="1">
    <source>
        <dbReference type="EMBL" id="MPC27631.1"/>
    </source>
</evidence>
<comment type="caution">
    <text evidence="1">The sequence shown here is derived from an EMBL/GenBank/DDBJ whole genome shotgun (WGS) entry which is preliminary data.</text>
</comment>
<gene>
    <name evidence="1" type="ORF">E2C01_020806</name>
</gene>
<dbReference type="AlphaFoldDB" id="A0A5B7E0X3"/>
<evidence type="ECO:0000313" key="2">
    <source>
        <dbReference type="Proteomes" id="UP000324222"/>
    </source>
</evidence>
<reference evidence="1 2" key="1">
    <citation type="submission" date="2019-05" db="EMBL/GenBank/DDBJ databases">
        <title>Another draft genome of Portunus trituberculatus and its Hox gene families provides insights of decapod evolution.</title>
        <authorList>
            <person name="Jeong J.-H."/>
            <person name="Song I."/>
            <person name="Kim S."/>
            <person name="Choi T."/>
            <person name="Kim D."/>
            <person name="Ryu S."/>
            <person name="Kim W."/>
        </authorList>
    </citation>
    <scope>NUCLEOTIDE SEQUENCE [LARGE SCALE GENOMIC DNA]</scope>
    <source>
        <tissue evidence="1">Muscle</tissue>
    </source>
</reference>
<protein>
    <submittedName>
        <fullName evidence="1">Uncharacterized protein</fullName>
    </submittedName>
</protein>
<dbReference type="Proteomes" id="UP000324222">
    <property type="component" value="Unassembled WGS sequence"/>
</dbReference>